<accession>A0AAF0TXI1</accession>
<organism evidence="1 2">
    <name type="scientific">Solanum verrucosum</name>
    <dbReference type="NCBI Taxonomy" id="315347"/>
    <lineage>
        <taxon>Eukaryota</taxon>
        <taxon>Viridiplantae</taxon>
        <taxon>Streptophyta</taxon>
        <taxon>Embryophyta</taxon>
        <taxon>Tracheophyta</taxon>
        <taxon>Spermatophyta</taxon>
        <taxon>Magnoliopsida</taxon>
        <taxon>eudicotyledons</taxon>
        <taxon>Gunneridae</taxon>
        <taxon>Pentapetalae</taxon>
        <taxon>asterids</taxon>
        <taxon>lamiids</taxon>
        <taxon>Solanales</taxon>
        <taxon>Solanaceae</taxon>
        <taxon>Solanoideae</taxon>
        <taxon>Solaneae</taxon>
        <taxon>Solanum</taxon>
    </lineage>
</organism>
<protein>
    <submittedName>
        <fullName evidence="1">Uncharacterized protein</fullName>
    </submittedName>
</protein>
<keyword evidence="2" id="KW-1185">Reference proteome</keyword>
<dbReference type="AlphaFoldDB" id="A0AAF0TXI1"/>
<name>A0AAF0TXI1_SOLVR</name>
<sequence length="76" mass="8791">MFICLKGIRWVKLGSIACVLRCWNKDGMVSKKEEKWKIFPTCIWWSVRIERNKRCFEGVQSSRDGNRVVRGGGEAG</sequence>
<reference evidence="1" key="1">
    <citation type="submission" date="2023-08" db="EMBL/GenBank/DDBJ databases">
        <title>A de novo genome assembly of Solanum verrucosum Schlechtendal, a Mexican diploid species geographically isolated from the other diploid A-genome species in potato relatives.</title>
        <authorList>
            <person name="Hosaka K."/>
        </authorList>
    </citation>
    <scope>NUCLEOTIDE SEQUENCE</scope>
    <source>
        <tissue evidence="1">Young leaves</tissue>
    </source>
</reference>
<evidence type="ECO:0000313" key="1">
    <source>
        <dbReference type="EMBL" id="WMV29905.1"/>
    </source>
</evidence>
<dbReference type="Proteomes" id="UP001234989">
    <property type="component" value="Chromosome 5"/>
</dbReference>
<gene>
    <name evidence="1" type="ORF">MTR67_023290</name>
</gene>
<evidence type="ECO:0000313" key="2">
    <source>
        <dbReference type="Proteomes" id="UP001234989"/>
    </source>
</evidence>
<dbReference type="EMBL" id="CP133616">
    <property type="protein sequence ID" value="WMV29905.1"/>
    <property type="molecule type" value="Genomic_DNA"/>
</dbReference>
<proteinExistence type="predicted"/>